<sequence>MNRAVFVGFLFFLLVLEGTVLQWVLPQAWGSTVVIVPQLVVAGVVILSLFRGERAGLIYGFGFGLLHDVVYGPVLGMHAFTMSAVGYFSGLISRQFAPGAIVSLLTTTLSITVHLIMIFGLYRLFGLTDMNWNQALVYHVAPSVVLNAVAALPVDRVLRWGVRKLETRSLSFD</sequence>
<dbReference type="Proteomes" id="UP001177120">
    <property type="component" value="Unassembled WGS sequence"/>
</dbReference>
<evidence type="ECO:0000313" key="9">
    <source>
        <dbReference type="EMBL" id="MBN2910162.1"/>
    </source>
</evidence>
<evidence type="ECO:0000313" key="10">
    <source>
        <dbReference type="Proteomes" id="UP001177120"/>
    </source>
</evidence>
<evidence type="ECO:0000256" key="7">
    <source>
        <dbReference type="ARBA" id="ARBA00023136"/>
    </source>
</evidence>
<keyword evidence="10" id="KW-1185">Reference proteome</keyword>
<evidence type="ECO:0000256" key="8">
    <source>
        <dbReference type="SAM" id="Phobius"/>
    </source>
</evidence>
<gene>
    <name evidence="9" type="primary">mreD</name>
    <name evidence="9" type="ORF">JQC72_11680</name>
</gene>
<comment type="caution">
    <text evidence="9">The sequence shown here is derived from an EMBL/GenBank/DDBJ whole genome shotgun (WGS) entry which is preliminary data.</text>
</comment>
<keyword evidence="5" id="KW-0133">Cell shape</keyword>
<keyword evidence="6 8" id="KW-1133">Transmembrane helix</keyword>
<organism evidence="9 10">
    <name type="scientific">Polycladomyces zharkentensis</name>
    <dbReference type="NCBI Taxonomy" id="2807616"/>
    <lineage>
        <taxon>Bacteria</taxon>
        <taxon>Bacillati</taxon>
        <taxon>Bacillota</taxon>
        <taxon>Bacilli</taxon>
        <taxon>Bacillales</taxon>
        <taxon>Thermoactinomycetaceae</taxon>
        <taxon>Polycladomyces</taxon>
    </lineage>
</organism>
<keyword evidence="3" id="KW-1003">Cell membrane</keyword>
<evidence type="ECO:0000256" key="6">
    <source>
        <dbReference type="ARBA" id="ARBA00022989"/>
    </source>
</evidence>
<proteinExistence type="inferred from homology"/>
<evidence type="ECO:0000256" key="1">
    <source>
        <dbReference type="ARBA" id="ARBA00004651"/>
    </source>
</evidence>
<dbReference type="EMBL" id="JAFHAP010000010">
    <property type="protein sequence ID" value="MBN2910162.1"/>
    <property type="molecule type" value="Genomic_DNA"/>
</dbReference>
<comment type="similarity">
    <text evidence="2">Belongs to the MreD family.</text>
</comment>
<comment type="subcellular location">
    <subcellularLocation>
        <location evidence="1">Cell membrane</location>
        <topology evidence="1">Multi-pass membrane protein</topology>
    </subcellularLocation>
</comment>
<feature type="transmembrane region" description="Helical" evidence="8">
    <location>
        <begin position="136"/>
        <end position="154"/>
    </location>
</feature>
<evidence type="ECO:0000256" key="5">
    <source>
        <dbReference type="ARBA" id="ARBA00022960"/>
    </source>
</evidence>
<dbReference type="Pfam" id="PF04093">
    <property type="entry name" value="MreD"/>
    <property type="match status" value="1"/>
</dbReference>
<evidence type="ECO:0000256" key="4">
    <source>
        <dbReference type="ARBA" id="ARBA00022692"/>
    </source>
</evidence>
<accession>A0ABS2WKS2</accession>
<feature type="transmembrane region" description="Helical" evidence="8">
    <location>
        <begin position="100"/>
        <end position="124"/>
    </location>
</feature>
<feature type="transmembrane region" description="Helical" evidence="8">
    <location>
        <begin position="57"/>
        <end position="80"/>
    </location>
</feature>
<keyword evidence="4 8" id="KW-0812">Transmembrane</keyword>
<keyword evidence="7 8" id="KW-0472">Membrane</keyword>
<dbReference type="NCBIfam" id="TIGR03426">
    <property type="entry name" value="shape_MreD"/>
    <property type="match status" value="1"/>
</dbReference>
<dbReference type="InterPro" id="IPR007227">
    <property type="entry name" value="Cell_shape_determining_MreD"/>
</dbReference>
<feature type="transmembrane region" description="Helical" evidence="8">
    <location>
        <begin position="28"/>
        <end position="50"/>
    </location>
</feature>
<protein>
    <submittedName>
        <fullName evidence="9">Rod shape-determining protein MreD</fullName>
    </submittedName>
</protein>
<name>A0ABS2WKS2_9BACL</name>
<evidence type="ECO:0000256" key="2">
    <source>
        <dbReference type="ARBA" id="ARBA00007776"/>
    </source>
</evidence>
<reference evidence="9" key="1">
    <citation type="journal article" date="2024" name="Int. J. Syst. Evol. Microbiol.">
        <title>Polycladomyces zharkentensis sp. nov., a novel thermophilic cellulose- and starch-degrading member of the Bacillota from a geothermal aquifer in Kazakhstan.</title>
        <authorList>
            <person name="Mashzhan A."/>
            <person name="Kistaubayeva A."/>
            <person name="Javier-Lopez R."/>
            <person name="Bissenova U."/>
            <person name="Bissenbay A."/>
            <person name="Birkeland N.K."/>
        </authorList>
    </citation>
    <scope>NUCLEOTIDE SEQUENCE</scope>
    <source>
        <strain evidence="9">ZKZ2T</strain>
    </source>
</reference>
<evidence type="ECO:0000256" key="3">
    <source>
        <dbReference type="ARBA" id="ARBA00022475"/>
    </source>
</evidence>
<dbReference type="RefSeq" id="WP_205495836.1">
    <property type="nucleotide sequence ID" value="NZ_JAFHAP010000010.1"/>
</dbReference>